<dbReference type="Proteomes" id="UP001048976">
    <property type="component" value="Unassembled WGS sequence"/>
</dbReference>
<name>A0ABS6P6R1_9PSED</name>
<dbReference type="EMBL" id="JAHSTY010000002">
    <property type="protein sequence ID" value="MBV4455899.1"/>
    <property type="molecule type" value="Genomic_DNA"/>
</dbReference>
<evidence type="ECO:0000313" key="1">
    <source>
        <dbReference type="EMBL" id="MBV4455899.1"/>
    </source>
</evidence>
<reference evidence="1" key="1">
    <citation type="submission" date="2021-06" db="EMBL/GenBank/DDBJ databases">
        <title>Updating the genus Pseudomonas: Description of 43 new species and partition of the Pseudomonas putida group.</title>
        <authorList>
            <person name="Girard L."/>
            <person name="Lood C."/>
            <person name="Vandamme P."/>
            <person name="Rokni-Zadeh H."/>
            <person name="Van Noort V."/>
            <person name="Hofte M."/>
            <person name="Lavigne R."/>
            <person name="De Mot R."/>
        </authorList>
    </citation>
    <scope>NUCLEOTIDE SEQUENCE</scope>
    <source>
        <strain evidence="1">SWRI103</strain>
    </source>
</reference>
<dbReference type="RefSeq" id="WP_169375764.1">
    <property type="nucleotide sequence ID" value="NZ_JAHSTY010000002.1"/>
</dbReference>
<accession>A0ABS6P6R1</accession>
<sequence>MPDSEPIASHQTVFLGAPDGVLMHGDFHEIVGVDPTDTEGLIPLAVSLSPLRCLIPRWIPGPSFGRFEDLELWWRIQGNDVRADYHRFTGPLNPADFPFALHVPADFMREVDAIIGLYFLIRDETGFVTPSNPVSLRVDNDPPRYADPDEPARFVDPNIALTGITEQVLADNPFIEVLVPDPVVREGRHQIGYYLDHNVPPVPSIQKGRQEFVFTGVPMVLRIPADVFRTLRNGTNHLQFRHYDRGGNPSGFSAPLTFQVKLMALPANLPRPRVRPSAYDDFLLVREDARATVAAGIPTPYDNYAPGDSVVLIWDGRPVLPPQPITAFPHWVDILWSILRPPGTLIREQVKVSYEIHRSGITPVSSPSDFFWVDLTIAGHDHANAPARLNATLARVDVFGLGSGLHNELDNRDEVLGAQVWGILYVAPVAGERLTLHWPNVGPVAHYDVQPGDVFNQPFRFLPDVSGTAIRTGGNHPQLPVFYVTTNGVNEQDSPTTLVNVHIDPLVILKPPIIQHSLHGGAQYLTCDSRPALCDGVIWHVPPDPALQLNDNIEFSWCGYTTNNGSGVPISGTDFVTTIALSTANDVAAGIFVTVLPWSKIEPMRRYMSAEGRYRLLRGGGAIGASTRKVVRIDRVFAGSGTVCMPGDTGFCDGS</sequence>
<comment type="caution">
    <text evidence="1">The sequence shown here is derived from an EMBL/GenBank/DDBJ whole genome shotgun (WGS) entry which is preliminary data.</text>
</comment>
<keyword evidence="2" id="KW-1185">Reference proteome</keyword>
<proteinExistence type="predicted"/>
<organism evidence="1 2">
    <name type="scientific">Pseudomonas azadiae</name>
    <dbReference type="NCBI Taxonomy" id="2843612"/>
    <lineage>
        <taxon>Bacteria</taxon>
        <taxon>Pseudomonadati</taxon>
        <taxon>Pseudomonadota</taxon>
        <taxon>Gammaproteobacteria</taxon>
        <taxon>Pseudomonadales</taxon>
        <taxon>Pseudomonadaceae</taxon>
        <taxon>Pseudomonas</taxon>
    </lineage>
</organism>
<gene>
    <name evidence="1" type="ORF">KVG91_25275</name>
</gene>
<protein>
    <submittedName>
        <fullName evidence="1">Uncharacterized protein</fullName>
    </submittedName>
</protein>
<evidence type="ECO:0000313" key="2">
    <source>
        <dbReference type="Proteomes" id="UP001048976"/>
    </source>
</evidence>